<accession>A0A0F9BQX4</accession>
<name>A0A0F9BQX4_9ZZZZ</name>
<dbReference type="EMBL" id="LAZR01036651">
    <property type="protein sequence ID" value="KKL24294.1"/>
    <property type="molecule type" value="Genomic_DNA"/>
</dbReference>
<evidence type="ECO:0008006" key="2">
    <source>
        <dbReference type="Google" id="ProtNLM"/>
    </source>
</evidence>
<dbReference type="AlphaFoldDB" id="A0A0F9BQX4"/>
<reference evidence="1" key="1">
    <citation type="journal article" date="2015" name="Nature">
        <title>Complex archaea that bridge the gap between prokaryotes and eukaryotes.</title>
        <authorList>
            <person name="Spang A."/>
            <person name="Saw J.H."/>
            <person name="Jorgensen S.L."/>
            <person name="Zaremba-Niedzwiedzka K."/>
            <person name="Martijn J."/>
            <person name="Lind A.E."/>
            <person name="van Eijk R."/>
            <person name="Schleper C."/>
            <person name="Guy L."/>
            <person name="Ettema T.J."/>
        </authorList>
    </citation>
    <scope>NUCLEOTIDE SEQUENCE</scope>
</reference>
<proteinExistence type="predicted"/>
<gene>
    <name evidence="1" type="ORF">LCGC14_2416750</name>
</gene>
<organism evidence="1">
    <name type="scientific">marine sediment metagenome</name>
    <dbReference type="NCBI Taxonomy" id="412755"/>
    <lineage>
        <taxon>unclassified sequences</taxon>
        <taxon>metagenomes</taxon>
        <taxon>ecological metagenomes</taxon>
    </lineage>
</organism>
<comment type="caution">
    <text evidence="1">The sequence shown here is derived from an EMBL/GenBank/DDBJ whole genome shotgun (WGS) entry which is preliminary data.</text>
</comment>
<protein>
    <recommendedName>
        <fullName evidence="2">DUF4055 domain-containing protein</fullName>
    </recommendedName>
</protein>
<feature type="non-terminal residue" evidence="1">
    <location>
        <position position="459"/>
    </location>
</feature>
<sequence>MTIATSVHPNHDALSVDWNKYRLTMEGGDAYIEKFMVRFSTREDPIDFTNRKSISPIPGFATAALIDVKNAIFQRMDDIRRLNGSTSYQEVMNGLRSGVDLAHSTMNHFIGRVILPELIFLGKVGIYVDMPTLPDNQTKADANQVHPYLYAFKAEQIRNWVDVPGKEGLEFDKLLLQETYENFDTDGLPETIKSVRYRFLERTENGVTIKFFDEKDQQINMAGELTEDFITLETDKIPFVLMELERSMLTDTANHQIALLNMESADVNYSLKASFTFYTEQTSGRFGSTHLKGNEDSDEIEGAEIEVGSIQGRRYAKGLDRPGFISPSSEPIEASMNKQKNLKDDIRALTNLALSAIRPKFSSAESKQYDERGLESGLAFLGLILEQAERQIAQIYSSYENDDKIATIHYPERYNLKTDSEKLKEAAAYAEQMATVPSNTFQKAVAKEISTTLLSSKVS</sequence>
<evidence type="ECO:0000313" key="1">
    <source>
        <dbReference type="EMBL" id="KKL24294.1"/>
    </source>
</evidence>